<evidence type="ECO:0000313" key="2">
    <source>
        <dbReference type="Proteomes" id="UP000294200"/>
    </source>
</evidence>
<reference evidence="1 2" key="1">
    <citation type="submission" date="2017-02" db="EMBL/GenBank/DDBJ databases">
        <title>Paraburkholderia sophoroidis sp. nov. and Paraburkholderia steynii sp. nov. rhizobial symbionts of the fynbos legume Hypocalyptus sophoroides.</title>
        <authorList>
            <person name="Steenkamp E.T."/>
            <person name="Beukes C.W."/>
            <person name="Van Zyl E."/>
            <person name="Avontuur J."/>
            <person name="Chan W.Y."/>
            <person name="Hassen A."/>
            <person name="Palmer M."/>
            <person name="Mthombeni L."/>
            <person name="Phalane F."/>
            <person name="Sereme K."/>
            <person name="Venter S.N."/>
        </authorList>
    </citation>
    <scope>NUCLEOTIDE SEQUENCE [LARGE SCALE GENOMIC DNA]</scope>
    <source>
        <strain evidence="1 2">HC1.1ba</strain>
    </source>
</reference>
<protein>
    <submittedName>
        <fullName evidence="1">Uncharacterized protein</fullName>
    </submittedName>
</protein>
<organism evidence="1 2">
    <name type="scientific">Paraburkholderia steynii</name>
    <dbReference type="NCBI Taxonomy" id="1245441"/>
    <lineage>
        <taxon>Bacteria</taxon>
        <taxon>Pseudomonadati</taxon>
        <taxon>Pseudomonadota</taxon>
        <taxon>Betaproteobacteria</taxon>
        <taxon>Burkholderiales</taxon>
        <taxon>Burkholderiaceae</taxon>
        <taxon>Paraburkholderia</taxon>
    </lineage>
</organism>
<proteinExistence type="predicted"/>
<sequence length="116" mass="12461">MGSVKHAGSVKCVQVDRIVRRSCAGSVLGTQHCWPPLMVGALTRRMKEVPHTRVRTTTGSAKTTARAKHGCPGERHNGTLRFTVGRSTLNPSGLTAWGSIASHAGVSALVYWNRVE</sequence>
<keyword evidence="2" id="KW-1185">Reference proteome</keyword>
<dbReference type="Proteomes" id="UP000294200">
    <property type="component" value="Unassembled WGS sequence"/>
</dbReference>
<evidence type="ECO:0000313" key="1">
    <source>
        <dbReference type="EMBL" id="TCG03469.1"/>
    </source>
</evidence>
<dbReference type="AlphaFoldDB" id="A0A4R0X9W7"/>
<gene>
    <name evidence="1" type="ORF">BZM27_48255</name>
</gene>
<name>A0A4R0X9W7_9BURK</name>
<dbReference type="EMBL" id="MWML01000400">
    <property type="protein sequence ID" value="TCG03469.1"/>
    <property type="molecule type" value="Genomic_DNA"/>
</dbReference>
<comment type="caution">
    <text evidence="1">The sequence shown here is derived from an EMBL/GenBank/DDBJ whole genome shotgun (WGS) entry which is preliminary data.</text>
</comment>
<accession>A0A4R0X9W7</accession>